<organism evidence="4">
    <name type="scientific">freshwater metagenome</name>
    <dbReference type="NCBI Taxonomy" id="449393"/>
    <lineage>
        <taxon>unclassified sequences</taxon>
        <taxon>metagenomes</taxon>
        <taxon>ecological metagenomes</taxon>
    </lineage>
</organism>
<dbReference type="EMBL" id="CAEZYC010000043">
    <property type="protein sequence ID" value="CAB4710156.1"/>
    <property type="molecule type" value="Genomic_DNA"/>
</dbReference>
<feature type="compositionally biased region" description="Basic residues" evidence="2">
    <location>
        <begin position="1"/>
        <end position="20"/>
    </location>
</feature>
<accession>A0A6J5Z9I5</accession>
<evidence type="ECO:0000313" key="6">
    <source>
        <dbReference type="EMBL" id="CAB4710156.1"/>
    </source>
</evidence>
<dbReference type="Pfam" id="PF07501">
    <property type="entry name" value="G5"/>
    <property type="match status" value="1"/>
</dbReference>
<name>A0A6J5Z9I5_9ZZZZ</name>
<dbReference type="PROSITE" id="PS51109">
    <property type="entry name" value="G5"/>
    <property type="match status" value="1"/>
</dbReference>
<dbReference type="AlphaFoldDB" id="A0A6J5Z9I5"/>
<dbReference type="EMBL" id="CAFBIX010000042">
    <property type="protein sequence ID" value="CAB4849260.1"/>
    <property type="molecule type" value="Genomic_DNA"/>
</dbReference>
<evidence type="ECO:0000313" key="5">
    <source>
        <dbReference type="EMBL" id="CAB4340685.1"/>
    </source>
</evidence>
<feature type="domain" description="G5" evidence="3">
    <location>
        <begin position="70"/>
        <end position="150"/>
    </location>
</feature>
<evidence type="ECO:0000313" key="8">
    <source>
        <dbReference type="EMBL" id="CAB4849260.1"/>
    </source>
</evidence>
<dbReference type="InterPro" id="IPR011098">
    <property type="entry name" value="G5_dom"/>
</dbReference>
<dbReference type="EMBL" id="CAFBPK010000019">
    <property type="protein sequence ID" value="CAB5024664.1"/>
    <property type="molecule type" value="Genomic_DNA"/>
</dbReference>
<evidence type="ECO:0000313" key="7">
    <source>
        <dbReference type="EMBL" id="CAB4803126.1"/>
    </source>
</evidence>
<dbReference type="SUPFAM" id="SSF53955">
    <property type="entry name" value="Lysozyme-like"/>
    <property type="match status" value="1"/>
</dbReference>
<dbReference type="SMART" id="SM01208">
    <property type="entry name" value="G5"/>
    <property type="match status" value="1"/>
</dbReference>
<evidence type="ECO:0000256" key="2">
    <source>
        <dbReference type="SAM" id="MobiDB-lite"/>
    </source>
</evidence>
<dbReference type="EMBL" id="CAESAI010000014">
    <property type="protein sequence ID" value="CAB4337742.1"/>
    <property type="molecule type" value="Genomic_DNA"/>
</dbReference>
<dbReference type="Gene3D" id="2.20.230.10">
    <property type="entry name" value="Resuscitation-promoting factor rpfb"/>
    <property type="match status" value="1"/>
</dbReference>
<gene>
    <name evidence="6" type="ORF">UFOPK2648_00845</name>
    <name evidence="7" type="ORF">UFOPK3037_00772</name>
    <name evidence="8" type="ORF">UFOPK3278_00989</name>
    <name evidence="4" type="ORF">UFOPK3406_00724</name>
    <name evidence="5" type="ORF">UFOPK3925_00955</name>
    <name evidence="9" type="ORF">UFOPK4097_01144</name>
</gene>
<sequence>MTQLGRHRAPGRHARPKVRNVPRTSAIVASAAVLLTGGITAAANSTEQAPPYIDVSALVIESTVSYDIKDHVLTNSVETEVQEVAYSSSVTEDATIAAGSDIVKQAGEVGSAEVTYQVKQVDGKEVSRTEIGKKIITEPVQEILIRGTGDPNDISIALATAEGKTGTKAGNKAYAKLWINQEFGWGEKQFSCLETLWFRESNWNHKAKNRSSGAYGIPQSLPGSKMAKFGSDWKTNPATQIQWGANYIDKRYGTPCEALDFSYAHNWY</sequence>
<feature type="region of interest" description="Disordered" evidence="2">
    <location>
        <begin position="1"/>
        <end position="21"/>
    </location>
</feature>
<dbReference type="Gene3D" id="1.10.530.10">
    <property type="match status" value="1"/>
</dbReference>
<reference evidence="4" key="1">
    <citation type="submission" date="2020-05" db="EMBL/GenBank/DDBJ databases">
        <authorList>
            <person name="Chiriac C."/>
            <person name="Salcher M."/>
            <person name="Ghai R."/>
            <person name="Kavagutti S V."/>
        </authorList>
    </citation>
    <scope>NUCLEOTIDE SEQUENCE</scope>
</reference>
<dbReference type="EMBL" id="CAESAD010000006">
    <property type="protein sequence ID" value="CAB4340685.1"/>
    <property type="molecule type" value="Genomic_DNA"/>
</dbReference>
<proteinExistence type="predicted"/>
<protein>
    <submittedName>
        <fullName evidence="4">Unannotated protein</fullName>
    </submittedName>
</protein>
<evidence type="ECO:0000313" key="9">
    <source>
        <dbReference type="EMBL" id="CAB5024664.1"/>
    </source>
</evidence>
<dbReference type="EMBL" id="CAFAAO010000008">
    <property type="protein sequence ID" value="CAB4803126.1"/>
    <property type="molecule type" value="Genomic_DNA"/>
</dbReference>
<evidence type="ECO:0000256" key="1">
    <source>
        <dbReference type="ARBA" id="ARBA00022729"/>
    </source>
</evidence>
<keyword evidence="1" id="KW-0732">Signal</keyword>
<dbReference type="InterPro" id="IPR023346">
    <property type="entry name" value="Lysozyme-like_dom_sf"/>
</dbReference>
<evidence type="ECO:0000259" key="3">
    <source>
        <dbReference type="PROSITE" id="PS51109"/>
    </source>
</evidence>
<evidence type="ECO:0000313" key="4">
    <source>
        <dbReference type="EMBL" id="CAB4337742.1"/>
    </source>
</evidence>